<accession>A0A0V1KDN3</accession>
<reference evidence="1 2" key="1">
    <citation type="submission" date="2015-01" db="EMBL/GenBank/DDBJ databases">
        <title>Evolution of Trichinella species and genotypes.</title>
        <authorList>
            <person name="Korhonen P.K."/>
            <person name="Edoardo P."/>
            <person name="Giuseppe L.R."/>
            <person name="Gasser R.B."/>
        </authorList>
    </citation>
    <scope>NUCLEOTIDE SEQUENCE [LARGE SCALE GENOMIC DNA]</scope>
    <source>
        <strain evidence="1">ISS176</strain>
    </source>
</reference>
<proteinExistence type="predicted"/>
<evidence type="ECO:0000313" key="2">
    <source>
        <dbReference type="Proteomes" id="UP000054826"/>
    </source>
</evidence>
<organism evidence="1 2">
    <name type="scientific">Trichinella pseudospiralis</name>
    <name type="common">Parasitic roundworm</name>
    <dbReference type="NCBI Taxonomy" id="6337"/>
    <lineage>
        <taxon>Eukaryota</taxon>
        <taxon>Metazoa</taxon>
        <taxon>Ecdysozoa</taxon>
        <taxon>Nematoda</taxon>
        <taxon>Enoplea</taxon>
        <taxon>Dorylaimia</taxon>
        <taxon>Trichinellida</taxon>
        <taxon>Trichinellidae</taxon>
        <taxon>Trichinella</taxon>
    </lineage>
</organism>
<evidence type="ECO:0000313" key="1">
    <source>
        <dbReference type="EMBL" id="KRZ45321.1"/>
    </source>
</evidence>
<comment type="caution">
    <text evidence="1">The sequence shown here is derived from an EMBL/GenBank/DDBJ whole genome shotgun (WGS) entry which is preliminary data.</text>
</comment>
<name>A0A0V1KDN3_TRIPS</name>
<dbReference type="AlphaFoldDB" id="A0A0V1KDN3"/>
<protein>
    <submittedName>
        <fullName evidence="1">Uncharacterized protein</fullName>
    </submittedName>
</protein>
<sequence length="76" mass="8169">MPASEQASSTLFTASSGGKLNSKRVILCQWHPELETVDSRIQNSNIASSACSHIAQFIPNLMAAKLIDCSVANYQS</sequence>
<dbReference type="EMBL" id="JYDV01000003">
    <property type="protein sequence ID" value="KRZ45321.1"/>
    <property type="molecule type" value="Genomic_DNA"/>
</dbReference>
<dbReference type="Proteomes" id="UP000054826">
    <property type="component" value="Unassembled WGS sequence"/>
</dbReference>
<gene>
    <name evidence="1" type="ORF">T4C_702</name>
</gene>